<dbReference type="AlphaFoldDB" id="A0A7J6TUQ8"/>
<evidence type="ECO:0000313" key="5">
    <source>
        <dbReference type="Proteomes" id="UP000574390"/>
    </source>
</evidence>
<dbReference type="SUPFAM" id="SSF47473">
    <property type="entry name" value="EF-hand"/>
    <property type="match status" value="1"/>
</dbReference>
<dbReference type="InterPro" id="IPR002048">
    <property type="entry name" value="EF_hand_dom"/>
</dbReference>
<evidence type="ECO:0000256" key="2">
    <source>
        <dbReference type="SAM" id="MobiDB-lite"/>
    </source>
</evidence>
<feature type="compositionally biased region" description="Basic and acidic residues" evidence="2">
    <location>
        <begin position="17"/>
        <end position="27"/>
    </location>
</feature>
<gene>
    <name evidence="4" type="ORF">FOZ62_007559</name>
</gene>
<dbReference type="Proteomes" id="UP000574390">
    <property type="component" value="Unassembled WGS sequence"/>
</dbReference>
<feature type="non-terminal residue" evidence="4">
    <location>
        <position position="1"/>
    </location>
</feature>
<evidence type="ECO:0000256" key="1">
    <source>
        <dbReference type="ARBA" id="ARBA00022837"/>
    </source>
</evidence>
<dbReference type="InterPro" id="IPR018247">
    <property type="entry name" value="EF_Hand_1_Ca_BS"/>
</dbReference>
<feature type="domain" description="EF-hand" evidence="3">
    <location>
        <begin position="90"/>
        <end position="119"/>
    </location>
</feature>
<dbReference type="Pfam" id="PF13202">
    <property type="entry name" value="EF-hand_5"/>
    <property type="match status" value="2"/>
</dbReference>
<comment type="caution">
    <text evidence="4">The sequence shown here is derived from an EMBL/GenBank/DDBJ whole genome shotgun (WGS) entry which is preliminary data.</text>
</comment>
<name>A0A7J6TUQ8_PEROL</name>
<feature type="region of interest" description="Disordered" evidence="2">
    <location>
        <begin position="1"/>
        <end position="27"/>
    </location>
</feature>
<organism evidence="4 5">
    <name type="scientific">Perkinsus olseni</name>
    <name type="common">Perkinsus atlanticus</name>
    <dbReference type="NCBI Taxonomy" id="32597"/>
    <lineage>
        <taxon>Eukaryota</taxon>
        <taxon>Sar</taxon>
        <taxon>Alveolata</taxon>
        <taxon>Perkinsozoa</taxon>
        <taxon>Perkinsea</taxon>
        <taxon>Perkinsida</taxon>
        <taxon>Perkinsidae</taxon>
        <taxon>Perkinsus</taxon>
    </lineage>
</organism>
<evidence type="ECO:0000259" key="3">
    <source>
        <dbReference type="PROSITE" id="PS50222"/>
    </source>
</evidence>
<feature type="region of interest" description="Disordered" evidence="2">
    <location>
        <begin position="129"/>
        <end position="161"/>
    </location>
</feature>
<dbReference type="Gene3D" id="1.10.238.10">
    <property type="entry name" value="EF-hand"/>
    <property type="match status" value="1"/>
</dbReference>
<dbReference type="PROSITE" id="PS00018">
    <property type="entry name" value="EF_HAND_1"/>
    <property type="match status" value="2"/>
</dbReference>
<dbReference type="PROSITE" id="PS50222">
    <property type="entry name" value="EF_HAND_2"/>
    <property type="match status" value="1"/>
</dbReference>
<feature type="compositionally biased region" description="Basic and acidic residues" evidence="2">
    <location>
        <begin position="1"/>
        <end position="10"/>
    </location>
</feature>
<proteinExistence type="predicted"/>
<dbReference type="InterPro" id="IPR011992">
    <property type="entry name" value="EF-hand-dom_pair"/>
</dbReference>
<feature type="non-terminal residue" evidence="4">
    <location>
        <position position="195"/>
    </location>
</feature>
<keyword evidence="1" id="KW-0106">Calcium</keyword>
<dbReference type="EMBL" id="JABANM010004976">
    <property type="protein sequence ID" value="KAF4748392.1"/>
    <property type="molecule type" value="Genomic_DNA"/>
</dbReference>
<evidence type="ECO:0000313" key="4">
    <source>
        <dbReference type="EMBL" id="KAF4748392.1"/>
    </source>
</evidence>
<dbReference type="GO" id="GO:0005509">
    <property type="term" value="F:calcium ion binding"/>
    <property type="evidence" value="ECO:0007669"/>
    <property type="project" value="InterPro"/>
</dbReference>
<protein>
    <recommendedName>
        <fullName evidence="3">EF-hand domain-containing protein</fullName>
    </recommendedName>
</protein>
<sequence>DKARKADHSRAAQGRTFPEKVVEVEQRPPIRRPRAAQEVGRLRRNAIKRKLLGQSSSTSLANAPRVAKPLAEEELEEFRTLLLGYFGSRRKALKFIDDNNSGEISRSEFQAAMSTLLARISHPGNVRTSVSAESKAADTLDADGSGSISPKELLPSPELRQKEWSLMTTDEKWNRYLGESVQHPEKRAWSDDEDD</sequence>
<dbReference type="CDD" id="cd00051">
    <property type="entry name" value="EFh"/>
    <property type="match status" value="1"/>
</dbReference>
<accession>A0A7J6TUQ8</accession>
<reference evidence="4 5" key="1">
    <citation type="submission" date="2020-04" db="EMBL/GenBank/DDBJ databases">
        <title>Perkinsus olseni comparative genomics.</title>
        <authorList>
            <person name="Bogema D.R."/>
        </authorList>
    </citation>
    <scope>NUCLEOTIDE SEQUENCE [LARGE SCALE GENOMIC DNA]</scope>
    <source>
        <strain evidence="4">ATCC PRA-205</strain>
    </source>
</reference>